<dbReference type="SMART" id="SM00389">
    <property type="entry name" value="HOX"/>
    <property type="match status" value="1"/>
</dbReference>
<keyword evidence="5" id="KW-0863">Zinc-finger</keyword>
<dbReference type="Gene3D" id="3.30.160.60">
    <property type="entry name" value="Classic Zinc Finger"/>
    <property type="match status" value="1"/>
</dbReference>
<dbReference type="GO" id="GO:0000987">
    <property type="term" value="F:cis-regulatory region sequence-specific DNA binding"/>
    <property type="evidence" value="ECO:0007669"/>
    <property type="project" value="UniProtKB-ARBA"/>
</dbReference>
<dbReference type="InterPro" id="IPR008422">
    <property type="entry name" value="KN_HD"/>
</dbReference>
<dbReference type="PANTHER" id="PTHR11850">
    <property type="entry name" value="HOMEOBOX PROTEIN TRANSCRIPTION FACTORS"/>
    <property type="match status" value="1"/>
</dbReference>
<dbReference type="GO" id="GO:0009887">
    <property type="term" value="P:animal organ morphogenesis"/>
    <property type="evidence" value="ECO:0007669"/>
    <property type="project" value="UniProtKB-ARBA"/>
</dbReference>
<evidence type="ECO:0000256" key="3">
    <source>
        <dbReference type="ARBA" id="ARBA00023155"/>
    </source>
</evidence>
<evidence type="ECO:0000259" key="8">
    <source>
        <dbReference type="PROSITE" id="PS50157"/>
    </source>
</evidence>
<evidence type="ECO:0000256" key="6">
    <source>
        <dbReference type="PROSITE-ProRule" id="PRU00108"/>
    </source>
</evidence>
<dbReference type="PROSITE" id="PS00028">
    <property type="entry name" value="ZINC_FINGER_C2H2_1"/>
    <property type="match status" value="1"/>
</dbReference>
<feature type="domain" description="Homeobox" evidence="7">
    <location>
        <begin position="220"/>
        <end position="283"/>
    </location>
</feature>
<comment type="caution">
    <text evidence="9">The sequence shown here is derived from an EMBL/GenBank/DDBJ whole genome shotgun (WGS) entry which is preliminary data.</text>
</comment>
<dbReference type="GO" id="GO:0008270">
    <property type="term" value="F:zinc ion binding"/>
    <property type="evidence" value="ECO:0007669"/>
    <property type="project" value="UniProtKB-KW"/>
</dbReference>
<evidence type="ECO:0000256" key="2">
    <source>
        <dbReference type="ARBA" id="ARBA00023125"/>
    </source>
</evidence>
<accession>A0ABD2MWU9</accession>
<dbReference type="EMBL" id="JABFTP020000042">
    <property type="protein sequence ID" value="KAL3270960.1"/>
    <property type="molecule type" value="Genomic_DNA"/>
</dbReference>
<keyword evidence="2 6" id="KW-0238">DNA-binding</keyword>
<dbReference type="GO" id="GO:0001654">
    <property type="term" value="P:eye development"/>
    <property type="evidence" value="ECO:0007669"/>
    <property type="project" value="UniProtKB-ARBA"/>
</dbReference>
<dbReference type="Pfam" id="PF05920">
    <property type="entry name" value="Homeobox_KN"/>
    <property type="match status" value="1"/>
</dbReference>
<dbReference type="CDD" id="cd00086">
    <property type="entry name" value="homeodomain"/>
    <property type="match status" value="1"/>
</dbReference>
<proteinExistence type="predicted"/>
<evidence type="ECO:0000256" key="4">
    <source>
        <dbReference type="ARBA" id="ARBA00023242"/>
    </source>
</evidence>
<dbReference type="SUPFAM" id="SSF57667">
    <property type="entry name" value="beta-beta-alpha zinc fingers"/>
    <property type="match status" value="1"/>
</dbReference>
<evidence type="ECO:0000256" key="5">
    <source>
        <dbReference type="PROSITE-ProRule" id="PRU00042"/>
    </source>
</evidence>
<evidence type="ECO:0000313" key="9">
    <source>
        <dbReference type="EMBL" id="KAL3270960.1"/>
    </source>
</evidence>
<dbReference type="InterPro" id="IPR036236">
    <property type="entry name" value="Znf_C2H2_sf"/>
</dbReference>
<dbReference type="AlphaFoldDB" id="A0ABD2MWU9"/>
<dbReference type="InterPro" id="IPR050224">
    <property type="entry name" value="TALE_homeobox"/>
</dbReference>
<dbReference type="GO" id="GO:0005634">
    <property type="term" value="C:nucleus"/>
    <property type="evidence" value="ECO:0007669"/>
    <property type="project" value="UniProtKB-SubCell"/>
</dbReference>
<dbReference type="GO" id="GO:0048646">
    <property type="term" value="P:anatomical structure formation involved in morphogenesis"/>
    <property type="evidence" value="ECO:0007669"/>
    <property type="project" value="UniProtKB-ARBA"/>
</dbReference>
<sequence>MEEDSVKVCRLCLKLLFKEKYFDINFVEPISGFMPFRDQITTCMPELALDILPECYICLNCAETLKAAYEFKNCCLKVEDKIKNYFDNLAPDTDYDLLNLSKFVRHSTDSDIEIKEELGEKSLLRAELECAKIKPQLLIQEDESSQKYLLPENIEEISFPCTICRQIFKTTKDLVKHKKTSHNSPFICNFCNQEFRSLFLLRQHNTLCKDKEKEGEIQWGKASQKRPHLPAKAKNHLTEWLYHHQQHPYPTDYEKQCLMKETNLTLVQVENWFINARRRVLLDFSRRKRFMTKIKQPEEGPSPIVS</sequence>
<dbReference type="InterPro" id="IPR001356">
    <property type="entry name" value="HD"/>
</dbReference>
<dbReference type="SMART" id="SM00868">
    <property type="entry name" value="zf-AD"/>
    <property type="match status" value="1"/>
</dbReference>
<evidence type="ECO:0000313" key="10">
    <source>
        <dbReference type="Proteomes" id="UP001516400"/>
    </source>
</evidence>
<organism evidence="9 10">
    <name type="scientific">Cryptolaemus montrouzieri</name>
    <dbReference type="NCBI Taxonomy" id="559131"/>
    <lineage>
        <taxon>Eukaryota</taxon>
        <taxon>Metazoa</taxon>
        <taxon>Ecdysozoa</taxon>
        <taxon>Arthropoda</taxon>
        <taxon>Hexapoda</taxon>
        <taxon>Insecta</taxon>
        <taxon>Pterygota</taxon>
        <taxon>Neoptera</taxon>
        <taxon>Endopterygota</taxon>
        <taxon>Coleoptera</taxon>
        <taxon>Polyphaga</taxon>
        <taxon>Cucujiformia</taxon>
        <taxon>Coccinelloidea</taxon>
        <taxon>Coccinellidae</taxon>
        <taxon>Scymninae</taxon>
        <taxon>Scymnini</taxon>
        <taxon>Cryptolaemus</taxon>
    </lineage>
</organism>
<dbReference type="SMART" id="SM00355">
    <property type="entry name" value="ZnF_C2H2"/>
    <property type="match status" value="2"/>
</dbReference>
<evidence type="ECO:0008006" key="11">
    <source>
        <dbReference type="Google" id="ProtNLM"/>
    </source>
</evidence>
<dbReference type="SUPFAM" id="SSF46689">
    <property type="entry name" value="Homeodomain-like"/>
    <property type="match status" value="1"/>
</dbReference>
<evidence type="ECO:0000256" key="1">
    <source>
        <dbReference type="ARBA" id="ARBA00004123"/>
    </source>
</evidence>
<gene>
    <name evidence="9" type="ORF">HHI36_021463</name>
</gene>
<evidence type="ECO:0000259" key="7">
    <source>
        <dbReference type="PROSITE" id="PS50071"/>
    </source>
</evidence>
<keyword evidence="5" id="KW-0862">Zinc</keyword>
<dbReference type="InterPro" id="IPR012934">
    <property type="entry name" value="Znf_AD"/>
</dbReference>
<dbReference type="Gene3D" id="1.10.10.60">
    <property type="entry name" value="Homeodomain-like"/>
    <property type="match status" value="1"/>
</dbReference>
<comment type="subcellular location">
    <subcellularLocation>
        <location evidence="1 6">Nucleus</location>
    </subcellularLocation>
</comment>
<keyword evidence="3 6" id="KW-0371">Homeobox</keyword>
<keyword evidence="5" id="KW-0479">Metal-binding</keyword>
<dbReference type="PROSITE" id="PS50071">
    <property type="entry name" value="HOMEOBOX_2"/>
    <property type="match status" value="1"/>
</dbReference>
<keyword evidence="4 6" id="KW-0539">Nucleus</keyword>
<feature type="domain" description="C2H2-type" evidence="8">
    <location>
        <begin position="159"/>
        <end position="187"/>
    </location>
</feature>
<dbReference type="InterPro" id="IPR013087">
    <property type="entry name" value="Znf_C2H2_type"/>
</dbReference>
<keyword evidence="10" id="KW-1185">Reference proteome</keyword>
<dbReference type="PROSITE" id="PS50157">
    <property type="entry name" value="ZINC_FINGER_C2H2_2"/>
    <property type="match status" value="1"/>
</dbReference>
<dbReference type="InterPro" id="IPR009057">
    <property type="entry name" value="Homeodomain-like_sf"/>
</dbReference>
<dbReference type="Proteomes" id="UP001516400">
    <property type="component" value="Unassembled WGS sequence"/>
</dbReference>
<reference evidence="9 10" key="1">
    <citation type="journal article" date="2021" name="BMC Biol.">
        <title>Horizontally acquired antibacterial genes associated with adaptive radiation of ladybird beetles.</title>
        <authorList>
            <person name="Li H.S."/>
            <person name="Tang X.F."/>
            <person name="Huang Y.H."/>
            <person name="Xu Z.Y."/>
            <person name="Chen M.L."/>
            <person name="Du X.Y."/>
            <person name="Qiu B.Y."/>
            <person name="Chen P.T."/>
            <person name="Zhang W."/>
            <person name="Slipinski A."/>
            <person name="Escalona H.E."/>
            <person name="Waterhouse R.M."/>
            <person name="Zwick A."/>
            <person name="Pang H."/>
        </authorList>
    </citation>
    <scope>NUCLEOTIDE SEQUENCE [LARGE SCALE GENOMIC DNA]</scope>
    <source>
        <strain evidence="9">SYSU2018</strain>
    </source>
</reference>
<name>A0ABD2MWU9_9CUCU</name>
<feature type="DNA-binding region" description="Homeobox" evidence="6">
    <location>
        <begin position="222"/>
        <end position="284"/>
    </location>
</feature>
<protein>
    <recommendedName>
        <fullName evidence="11">Homeobox domain-containing protein</fullName>
    </recommendedName>
</protein>